<evidence type="ECO:0000313" key="6">
    <source>
        <dbReference type="EMBL" id="TWT36957.1"/>
    </source>
</evidence>
<reference evidence="6 7" key="1">
    <citation type="submission" date="2019-02" db="EMBL/GenBank/DDBJ databases">
        <title>Deep-cultivation of Planctomycetes and their phenomic and genomic characterization uncovers novel biology.</title>
        <authorList>
            <person name="Wiegand S."/>
            <person name="Jogler M."/>
            <person name="Boedeker C."/>
            <person name="Pinto D."/>
            <person name="Vollmers J."/>
            <person name="Rivas-Marin E."/>
            <person name="Kohn T."/>
            <person name="Peeters S.H."/>
            <person name="Heuer A."/>
            <person name="Rast P."/>
            <person name="Oberbeckmann S."/>
            <person name="Bunk B."/>
            <person name="Jeske O."/>
            <person name="Meyerdierks A."/>
            <person name="Storesund J.E."/>
            <person name="Kallscheuer N."/>
            <person name="Luecker S."/>
            <person name="Lage O.M."/>
            <person name="Pohl T."/>
            <person name="Merkel B.J."/>
            <person name="Hornburger P."/>
            <person name="Mueller R.-W."/>
            <person name="Bruemmer F."/>
            <person name="Labrenz M."/>
            <person name="Spormann A.M."/>
            <person name="Op Den Camp H."/>
            <person name="Overmann J."/>
            <person name="Amann R."/>
            <person name="Jetten M.S.M."/>
            <person name="Mascher T."/>
            <person name="Medema M.H."/>
            <person name="Devos D.P."/>
            <person name="Kaster A.-K."/>
            <person name="Ovreas L."/>
            <person name="Rohde M."/>
            <person name="Galperin M.Y."/>
            <person name="Jogler C."/>
        </authorList>
    </citation>
    <scope>NUCLEOTIDE SEQUENCE [LARGE SCALE GENOMIC DNA]</scope>
    <source>
        <strain evidence="6 7">KOR34</strain>
    </source>
</reference>
<keyword evidence="5" id="KW-0812">Transmembrane</keyword>
<dbReference type="Gene3D" id="3.40.30.10">
    <property type="entry name" value="Glutaredoxin"/>
    <property type="match status" value="1"/>
</dbReference>
<feature type="binding site" evidence="2">
    <location>
        <position position="86"/>
    </location>
    <ligand>
        <name>Cu cation</name>
        <dbReference type="ChEBI" id="CHEBI:23378"/>
    </ligand>
</feature>
<dbReference type="RefSeq" id="WP_146564298.1">
    <property type="nucleotide sequence ID" value="NZ_SIHJ01000001.1"/>
</dbReference>
<keyword evidence="5" id="KW-1133">Transmembrane helix</keyword>
<accession>A0A5C5VG90</accession>
<sequence>MTRFPTFILIAIVLALLGPVCAQGQLLEDKPDEIKDVGVDEKRGAQIPLQLKFRDENDRVVSLGDLCNGERPVLLSLNYSDCPMLCRVQLNGLVDALKQMEMTVGEDFDVVSVSIDPRESPQRAKKTEELYLSSYARQGTAGGWHFLTGTQQNITKLADVVGFRYKYVPERQEFAHTAAVMVCSPEGMVSRYLYGVMFDPQTVRLSLVEAADGKVGSAMDQIILFCFHYDETKGRYGPVARNIMTAGAAFTVLTLAACLLPFWVRRSSGTRPTDGPQEERFAPTDTPDPQAT</sequence>
<evidence type="ECO:0000256" key="4">
    <source>
        <dbReference type="SAM" id="MobiDB-lite"/>
    </source>
</evidence>
<keyword evidence="2" id="KW-0186">Copper</keyword>
<dbReference type="SUPFAM" id="SSF52833">
    <property type="entry name" value="Thioredoxin-like"/>
    <property type="match status" value="1"/>
</dbReference>
<evidence type="ECO:0000313" key="7">
    <source>
        <dbReference type="Proteomes" id="UP000316714"/>
    </source>
</evidence>
<feature type="disulfide bond" description="Redox-active" evidence="3">
    <location>
        <begin position="82"/>
        <end position="86"/>
    </location>
</feature>
<comment type="caution">
    <text evidence="6">The sequence shown here is derived from an EMBL/GenBank/DDBJ whole genome shotgun (WGS) entry which is preliminary data.</text>
</comment>
<dbReference type="InterPro" id="IPR036249">
    <property type="entry name" value="Thioredoxin-like_sf"/>
</dbReference>
<dbReference type="CDD" id="cd02968">
    <property type="entry name" value="SCO"/>
    <property type="match status" value="1"/>
</dbReference>
<evidence type="ECO:0000256" key="5">
    <source>
        <dbReference type="SAM" id="Phobius"/>
    </source>
</evidence>
<evidence type="ECO:0000256" key="2">
    <source>
        <dbReference type="PIRSR" id="PIRSR603782-1"/>
    </source>
</evidence>
<feature type="binding site" evidence="2">
    <location>
        <position position="176"/>
    </location>
    <ligand>
        <name>Cu cation</name>
        <dbReference type="ChEBI" id="CHEBI:23378"/>
    </ligand>
</feature>
<dbReference type="GO" id="GO:0046872">
    <property type="term" value="F:metal ion binding"/>
    <property type="evidence" value="ECO:0007669"/>
    <property type="project" value="UniProtKB-KW"/>
</dbReference>
<dbReference type="PANTHER" id="PTHR12151:SF8">
    <property type="entry name" value="THIOREDOXIN DOMAIN-CONTAINING PROTEIN"/>
    <property type="match status" value="1"/>
</dbReference>
<keyword evidence="7" id="KW-1185">Reference proteome</keyword>
<keyword evidence="3" id="KW-1015">Disulfide bond</keyword>
<evidence type="ECO:0008006" key="8">
    <source>
        <dbReference type="Google" id="ProtNLM"/>
    </source>
</evidence>
<evidence type="ECO:0000256" key="3">
    <source>
        <dbReference type="PIRSR" id="PIRSR603782-2"/>
    </source>
</evidence>
<name>A0A5C5VG90_9BACT</name>
<dbReference type="Pfam" id="PF02630">
    <property type="entry name" value="SCO1-SenC"/>
    <property type="match status" value="1"/>
</dbReference>
<keyword evidence="5" id="KW-0472">Membrane</keyword>
<protein>
    <recommendedName>
        <fullName evidence="8">SCO1/SenC</fullName>
    </recommendedName>
</protein>
<proteinExistence type="inferred from homology"/>
<dbReference type="InterPro" id="IPR003782">
    <property type="entry name" value="SCO1/SenC"/>
</dbReference>
<comment type="similarity">
    <text evidence="1">Belongs to the SCO1/2 family.</text>
</comment>
<dbReference type="AlphaFoldDB" id="A0A5C5VG90"/>
<keyword evidence="2" id="KW-0479">Metal-binding</keyword>
<dbReference type="PANTHER" id="PTHR12151">
    <property type="entry name" value="ELECTRON TRANSPORT PROTIN SCO1/SENC FAMILY MEMBER"/>
    <property type="match status" value="1"/>
</dbReference>
<feature type="binding site" evidence="2">
    <location>
        <position position="82"/>
    </location>
    <ligand>
        <name>Cu cation</name>
        <dbReference type="ChEBI" id="CHEBI:23378"/>
    </ligand>
</feature>
<feature type="transmembrane region" description="Helical" evidence="5">
    <location>
        <begin position="243"/>
        <end position="264"/>
    </location>
</feature>
<evidence type="ECO:0000256" key="1">
    <source>
        <dbReference type="ARBA" id="ARBA00010996"/>
    </source>
</evidence>
<organism evidence="6 7">
    <name type="scientific">Posidoniimonas corsicana</name>
    <dbReference type="NCBI Taxonomy" id="1938618"/>
    <lineage>
        <taxon>Bacteria</taxon>
        <taxon>Pseudomonadati</taxon>
        <taxon>Planctomycetota</taxon>
        <taxon>Planctomycetia</taxon>
        <taxon>Pirellulales</taxon>
        <taxon>Lacipirellulaceae</taxon>
        <taxon>Posidoniimonas</taxon>
    </lineage>
</organism>
<feature type="region of interest" description="Disordered" evidence="4">
    <location>
        <begin position="269"/>
        <end position="292"/>
    </location>
</feature>
<dbReference type="Proteomes" id="UP000316714">
    <property type="component" value="Unassembled WGS sequence"/>
</dbReference>
<gene>
    <name evidence="6" type="ORF">KOR34_19020</name>
</gene>
<dbReference type="EMBL" id="SIHJ01000001">
    <property type="protein sequence ID" value="TWT36957.1"/>
    <property type="molecule type" value="Genomic_DNA"/>
</dbReference>
<dbReference type="OrthoDB" id="9786756at2"/>